<dbReference type="SUPFAM" id="SSF55729">
    <property type="entry name" value="Acyl-CoA N-acyltransferases (Nat)"/>
    <property type="match status" value="1"/>
</dbReference>
<feature type="domain" description="N-acetyltransferase" evidence="1">
    <location>
        <begin position="3"/>
        <end position="158"/>
    </location>
</feature>
<evidence type="ECO:0000313" key="3">
    <source>
        <dbReference type="Proteomes" id="UP000192527"/>
    </source>
</evidence>
<name>A0A1W6A0B8_9BACI</name>
<protein>
    <recommendedName>
        <fullName evidence="1">N-acetyltransferase domain-containing protein</fullName>
    </recommendedName>
</protein>
<dbReference type="KEGG" id="hmn:HM131_19885"/>
<evidence type="ECO:0000313" key="2">
    <source>
        <dbReference type="EMBL" id="ARI78947.1"/>
    </source>
</evidence>
<dbReference type="OrthoDB" id="66776at2"/>
<sequence>MSVQLKPYEQSHKETISHFYLPEDQLNFTAMAAESVQLAEGDPTRNPVTILADGKPVGMFVLQDGPRVQEYTHHKSALLLIAYMIDEGEQGKGYAKHSLKKLPEYVREHFPGTTHVVLSVNVKNHSAQSVYKKCGFVDKGERKLGEKGWQVILEQALEKNI</sequence>
<dbReference type="PROSITE" id="PS51186">
    <property type="entry name" value="GNAT"/>
    <property type="match status" value="1"/>
</dbReference>
<dbReference type="AlphaFoldDB" id="A0A1W6A0B8"/>
<dbReference type="GO" id="GO:0016747">
    <property type="term" value="F:acyltransferase activity, transferring groups other than amino-acyl groups"/>
    <property type="evidence" value="ECO:0007669"/>
    <property type="project" value="InterPro"/>
</dbReference>
<dbReference type="Gene3D" id="3.40.630.30">
    <property type="match status" value="1"/>
</dbReference>
<dbReference type="STRING" id="402384.HM131_19885"/>
<organism evidence="2 3">
    <name type="scientific">Halobacillus mangrovi</name>
    <dbReference type="NCBI Taxonomy" id="402384"/>
    <lineage>
        <taxon>Bacteria</taxon>
        <taxon>Bacillati</taxon>
        <taxon>Bacillota</taxon>
        <taxon>Bacilli</taxon>
        <taxon>Bacillales</taxon>
        <taxon>Bacillaceae</taxon>
        <taxon>Halobacillus</taxon>
    </lineage>
</organism>
<dbReference type="PANTHER" id="PTHR43328:SF1">
    <property type="entry name" value="N-ACETYLTRANSFERASE DOMAIN-CONTAINING PROTEIN"/>
    <property type="match status" value="1"/>
</dbReference>
<dbReference type="RefSeq" id="WP_085031498.1">
    <property type="nucleotide sequence ID" value="NZ_CP020772.1"/>
</dbReference>
<evidence type="ECO:0000259" key="1">
    <source>
        <dbReference type="PROSITE" id="PS51186"/>
    </source>
</evidence>
<dbReference type="EMBL" id="CP020772">
    <property type="protein sequence ID" value="ARI78947.1"/>
    <property type="molecule type" value="Genomic_DNA"/>
</dbReference>
<proteinExistence type="predicted"/>
<reference evidence="2 3" key="1">
    <citation type="submission" date="2017-04" db="EMBL/GenBank/DDBJ databases">
        <title>The whole genome sequencing and assembly of Halobacillus mangrovi strain.</title>
        <authorList>
            <person name="Lee S.-J."/>
            <person name="Park M.-K."/>
            <person name="Kim J.-Y."/>
            <person name="Lee Y.-J."/>
            <person name="Yi H."/>
            <person name="Bahn Y.-S."/>
            <person name="Kim J.F."/>
            <person name="Lee D.-W."/>
        </authorList>
    </citation>
    <scope>NUCLEOTIDE SEQUENCE [LARGE SCALE GENOMIC DNA]</scope>
    <source>
        <strain evidence="2 3">KTB 131</strain>
    </source>
</reference>
<dbReference type="InterPro" id="IPR000182">
    <property type="entry name" value="GNAT_dom"/>
</dbReference>
<dbReference type="Proteomes" id="UP000192527">
    <property type="component" value="Chromosome"/>
</dbReference>
<accession>A0A1W6A0B8</accession>
<dbReference type="Pfam" id="PF00583">
    <property type="entry name" value="Acetyltransf_1"/>
    <property type="match status" value="1"/>
</dbReference>
<dbReference type="InterPro" id="IPR016181">
    <property type="entry name" value="Acyl_CoA_acyltransferase"/>
</dbReference>
<keyword evidence="3" id="KW-1185">Reference proteome</keyword>
<gene>
    <name evidence="2" type="ORF">HM131_19885</name>
</gene>
<dbReference type="PANTHER" id="PTHR43328">
    <property type="entry name" value="ACETYLTRANSFERASE-RELATED"/>
    <property type="match status" value="1"/>
</dbReference>